<dbReference type="PRINTS" id="PR00385">
    <property type="entry name" value="P450"/>
</dbReference>
<sequence>MAFLELLTFTNALLILTVGLGLLVLYVLVERWLQTRVLSTIPSPDGNVWLWGRPGLPPNAIDVMRRWAQEYGELFRLRIGWYDWVVINSPEAFKEIFDKQSIATSSKIPAPIGHDLVTGGLRMFTMPYGPHWRAHRSFMHRLLAPKPTLEFVPSQEFEVKQFLYQLAFDNEDQAAFFHHVRRMSFSIVTTSTYGRRIESQDHPELRFAEESSALLGRITRPGAFIEDDIPPLAKFLPELLQPSRRQAKKYADIILRGKMRSWNQLKDEIKAGVAAPSFGRDLAESDLWEQGLTDEDAAWITGGLVEAGAEITSVVIQNLILYLAATPAAQQEAHQELDSVLANRPPTFSDLQNLPYIRACVKEILRLCPVPTWAIKHFTDAEVRYKHHRIPKGTVILANTSFMHWDPDRYPEPHVFRPERYLGHNKTSAEYAVASDPRQRDHFTFGGGRRMCPASRLAENTLDITVANMLWAFELRPPLVKQEDGRLVEGVVDTSDNAFQPSAFRGPKPFRVRFVPRSEERLEMVREQWESARETGYVLRGQKVQVGGARGKE</sequence>
<organism evidence="8 9">
    <name type="scientific">Canariomyces notabilis</name>
    <dbReference type="NCBI Taxonomy" id="2074819"/>
    <lineage>
        <taxon>Eukaryota</taxon>
        <taxon>Fungi</taxon>
        <taxon>Dikarya</taxon>
        <taxon>Ascomycota</taxon>
        <taxon>Pezizomycotina</taxon>
        <taxon>Sordariomycetes</taxon>
        <taxon>Sordariomycetidae</taxon>
        <taxon>Sordariales</taxon>
        <taxon>Chaetomiaceae</taxon>
        <taxon>Canariomyces</taxon>
    </lineage>
</organism>
<dbReference type="PRINTS" id="PR00463">
    <property type="entry name" value="EP450I"/>
</dbReference>
<keyword evidence="9" id="KW-1185">Reference proteome</keyword>
<evidence type="ECO:0000313" key="9">
    <source>
        <dbReference type="Proteomes" id="UP001302812"/>
    </source>
</evidence>
<evidence type="ECO:0000256" key="5">
    <source>
        <dbReference type="PIRSR" id="PIRSR602401-1"/>
    </source>
</evidence>
<dbReference type="CDD" id="cd11065">
    <property type="entry name" value="CYP64-like"/>
    <property type="match status" value="1"/>
</dbReference>
<keyword evidence="4 5" id="KW-0408">Iron</keyword>
<dbReference type="InterPro" id="IPR002401">
    <property type="entry name" value="Cyt_P450_E_grp-I"/>
</dbReference>
<dbReference type="PANTHER" id="PTHR46300:SF11">
    <property type="entry name" value="OXIDOREDUCTASE, PUTATIVE-RELATED"/>
    <property type="match status" value="1"/>
</dbReference>
<dbReference type="GeneID" id="89938334"/>
<dbReference type="Proteomes" id="UP001302812">
    <property type="component" value="Unassembled WGS sequence"/>
</dbReference>
<comment type="similarity">
    <text evidence="1 6">Belongs to the cytochrome P450 family.</text>
</comment>
<keyword evidence="7" id="KW-1133">Transmembrane helix</keyword>
<evidence type="ECO:0000256" key="2">
    <source>
        <dbReference type="ARBA" id="ARBA00022723"/>
    </source>
</evidence>
<keyword evidence="5 6" id="KW-0349">Heme</keyword>
<dbReference type="PANTHER" id="PTHR46300">
    <property type="entry name" value="P450, PUTATIVE (EUROFUNG)-RELATED-RELATED"/>
    <property type="match status" value="1"/>
</dbReference>
<dbReference type="Gene3D" id="1.10.630.10">
    <property type="entry name" value="Cytochrome P450"/>
    <property type="match status" value="1"/>
</dbReference>
<dbReference type="InterPro" id="IPR017972">
    <property type="entry name" value="Cyt_P450_CS"/>
</dbReference>
<reference evidence="8" key="1">
    <citation type="journal article" date="2023" name="Mol. Phylogenet. Evol.">
        <title>Genome-scale phylogeny and comparative genomics of the fungal order Sordariales.</title>
        <authorList>
            <person name="Hensen N."/>
            <person name="Bonometti L."/>
            <person name="Westerberg I."/>
            <person name="Brannstrom I.O."/>
            <person name="Guillou S."/>
            <person name="Cros-Aarteil S."/>
            <person name="Calhoun S."/>
            <person name="Haridas S."/>
            <person name="Kuo A."/>
            <person name="Mondo S."/>
            <person name="Pangilinan J."/>
            <person name="Riley R."/>
            <person name="LaButti K."/>
            <person name="Andreopoulos B."/>
            <person name="Lipzen A."/>
            <person name="Chen C."/>
            <person name="Yan M."/>
            <person name="Daum C."/>
            <person name="Ng V."/>
            <person name="Clum A."/>
            <person name="Steindorff A."/>
            <person name="Ohm R.A."/>
            <person name="Martin F."/>
            <person name="Silar P."/>
            <person name="Natvig D.O."/>
            <person name="Lalanne C."/>
            <person name="Gautier V."/>
            <person name="Ament-Velasquez S.L."/>
            <person name="Kruys A."/>
            <person name="Hutchinson M.I."/>
            <person name="Powell A.J."/>
            <person name="Barry K."/>
            <person name="Miller A.N."/>
            <person name="Grigoriev I.V."/>
            <person name="Debuchy R."/>
            <person name="Gladieux P."/>
            <person name="Hiltunen Thoren M."/>
            <person name="Johannesson H."/>
        </authorList>
    </citation>
    <scope>NUCLEOTIDE SEQUENCE</scope>
    <source>
        <strain evidence="8">CBS 508.74</strain>
    </source>
</reference>
<dbReference type="GO" id="GO:0004497">
    <property type="term" value="F:monooxygenase activity"/>
    <property type="evidence" value="ECO:0007669"/>
    <property type="project" value="UniProtKB-KW"/>
</dbReference>
<dbReference type="RefSeq" id="XP_064673557.1">
    <property type="nucleotide sequence ID" value="XM_064814209.1"/>
</dbReference>
<dbReference type="GO" id="GO:0020037">
    <property type="term" value="F:heme binding"/>
    <property type="evidence" value="ECO:0007669"/>
    <property type="project" value="InterPro"/>
</dbReference>
<keyword evidence="6" id="KW-0503">Monooxygenase</keyword>
<dbReference type="PROSITE" id="PS00086">
    <property type="entry name" value="CYTOCHROME_P450"/>
    <property type="match status" value="1"/>
</dbReference>
<dbReference type="InterPro" id="IPR036396">
    <property type="entry name" value="Cyt_P450_sf"/>
</dbReference>
<dbReference type="Pfam" id="PF00067">
    <property type="entry name" value="p450"/>
    <property type="match status" value="1"/>
</dbReference>
<keyword evidence="2 5" id="KW-0479">Metal-binding</keyword>
<evidence type="ECO:0000256" key="1">
    <source>
        <dbReference type="ARBA" id="ARBA00010617"/>
    </source>
</evidence>
<evidence type="ECO:0000256" key="4">
    <source>
        <dbReference type="ARBA" id="ARBA00023004"/>
    </source>
</evidence>
<feature type="transmembrane region" description="Helical" evidence="7">
    <location>
        <begin position="6"/>
        <end position="29"/>
    </location>
</feature>
<evidence type="ECO:0000313" key="8">
    <source>
        <dbReference type="EMBL" id="KAK4115987.1"/>
    </source>
</evidence>
<protein>
    <submittedName>
        <fullName evidence="8">O-methylsterigmatocystin oxidoreductase</fullName>
    </submittedName>
</protein>
<dbReference type="InterPro" id="IPR001128">
    <property type="entry name" value="Cyt_P450"/>
</dbReference>
<dbReference type="InterPro" id="IPR050364">
    <property type="entry name" value="Cytochrome_P450_fung"/>
</dbReference>
<reference evidence="8" key="2">
    <citation type="submission" date="2023-05" db="EMBL/GenBank/DDBJ databases">
        <authorList>
            <consortium name="Lawrence Berkeley National Laboratory"/>
            <person name="Steindorff A."/>
            <person name="Hensen N."/>
            <person name="Bonometti L."/>
            <person name="Westerberg I."/>
            <person name="Brannstrom I.O."/>
            <person name="Guillou S."/>
            <person name="Cros-Aarteil S."/>
            <person name="Calhoun S."/>
            <person name="Haridas S."/>
            <person name="Kuo A."/>
            <person name="Mondo S."/>
            <person name="Pangilinan J."/>
            <person name="Riley R."/>
            <person name="Labutti K."/>
            <person name="Andreopoulos B."/>
            <person name="Lipzen A."/>
            <person name="Chen C."/>
            <person name="Yanf M."/>
            <person name="Daum C."/>
            <person name="Ng V."/>
            <person name="Clum A."/>
            <person name="Ohm R."/>
            <person name="Martin F."/>
            <person name="Silar P."/>
            <person name="Natvig D."/>
            <person name="Lalanne C."/>
            <person name="Gautier V."/>
            <person name="Ament-Velasquez S.L."/>
            <person name="Kruys A."/>
            <person name="Hutchinson M.I."/>
            <person name="Powell A.J."/>
            <person name="Barry K."/>
            <person name="Miller A.N."/>
            <person name="Grigoriev I.V."/>
            <person name="Debuchy R."/>
            <person name="Gladieux P."/>
            <person name="Thoren M.H."/>
            <person name="Johannesson H."/>
        </authorList>
    </citation>
    <scope>NUCLEOTIDE SEQUENCE</scope>
    <source>
        <strain evidence="8">CBS 508.74</strain>
    </source>
</reference>
<accession>A0AAN6YW58</accession>
<keyword evidence="3 6" id="KW-0560">Oxidoreductase</keyword>
<dbReference type="EMBL" id="MU853333">
    <property type="protein sequence ID" value="KAK4115987.1"/>
    <property type="molecule type" value="Genomic_DNA"/>
</dbReference>
<proteinExistence type="inferred from homology"/>
<keyword evidence="7" id="KW-0472">Membrane</keyword>
<evidence type="ECO:0000256" key="7">
    <source>
        <dbReference type="SAM" id="Phobius"/>
    </source>
</evidence>
<keyword evidence="7" id="KW-0812">Transmembrane</keyword>
<comment type="caution">
    <text evidence="8">The sequence shown here is derived from an EMBL/GenBank/DDBJ whole genome shotgun (WGS) entry which is preliminary data.</text>
</comment>
<evidence type="ECO:0000256" key="3">
    <source>
        <dbReference type="ARBA" id="ARBA00023002"/>
    </source>
</evidence>
<dbReference type="SUPFAM" id="SSF48264">
    <property type="entry name" value="Cytochrome P450"/>
    <property type="match status" value="1"/>
</dbReference>
<dbReference type="AlphaFoldDB" id="A0AAN6YW58"/>
<name>A0AAN6YW58_9PEZI</name>
<gene>
    <name evidence="8" type="ORF">N656DRAFT_774166</name>
</gene>
<dbReference type="GO" id="GO:0016705">
    <property type="term" value="F:oxidoreductase activity, acting on paired donors, with incorporation or reduction of molecular oxygen"/>
    <property type="evidence" value="ECO:0007669"/>
    <property type="project" value="InterPro"/>
</dbReference>
<evidence type="ECO:0000256" key="6">
    <source>
        <dbReference type="RuleBase" id="RU000461"/>
    </source>
</evidence>
<feature type="binding site" description="axial binding residue" evidence="5">
    <location>
        <position position="452"/>
    </location>
    <ligand>
        <name>heme</name>
        <dbReference type="ChEBI" id="CHEBI:30413"/>
    </ligand>
    <ligandPart>
        <name>Fe</name>
        <dbReference type="ChEBI" id="CHEBI:18248"/>
    </ligandPart>
</feature>
<comment type="cofactor">
    <cofactor evidence="5">
        <name>heme</name>
        <dbReference type="ChEBI" id="CHEBI:30413"/>
    </cofactor>
</comment>
<dbReference type="GO" id="GO:0005506">
    <property type="term" value="F:iron ion binding"/>
    <property type="evidence" value="ECO:0007669"/>
    <property type="project" value="InterPro"/>
</dbReference>